<dbReference type="RefSeq" id="WP_310175566.1">
    <property type="nucleotide sequence ID" value="NZ_BAABHE010000002.1"/>
</dbReference>
<evidence type="ECO:0000313" key="4">
    <source>
        <dbReference type="Proteomes" id="UP001183794"/>
    </source>
</evidence>
<dbReference type="PROSITE" id="PS00383">
    <property type="entry name" value="TYR_PHOSPHATASE_1"/>
    <property type="match status" value="1"/>
</dbReference>
<evidence type="ECO:0000313" key="3">
    <source>
        <dbReference type="EMBL" id="MDR7348404.1"/>
    </source>
</evidence>
<dbReference type="PANTHER" id="PTHR31126:SF1">
    <property type="entry name" value="TYROSINE SPECIFIC PROTEIN PHOSPHATASES DOMAIN-CONTAINING PROTEIN"/>
    <property type="match status" value="1"/>
</dbReference>
<dbReference type="InterPro" id="IPR000387">
    <property type="entry name" value="Tyr_Pase_dom"/>
</dbReference>
<dbReference type="PANTHER" id="PTHR31126">
    <property type="entry name" value="TYROSINE-PROTEIN PHOSPHATASE"/>
    <property type="match status" value="1"/>
</dbReference>
<reference evidence="3 4" key="1">
    <citation type="submission" date="2023-07" db="EMBL/GenBank/DDBJ databases">
        <title>Sequencing the genomes of 1000 actinobacteria strains.</title>
        <authorList>
            <person name="Klenk H.-P."/>
        </authorList>
    </citation>
    <scope>NUCLEOTIDE SEQUENCE [LARGE SCALE GENOMIC DNA]</scope>
    <source>
        <strain evidence="3 4">DSM 22966</strain>
    </source>
</reference>
<dbReference type="Pfam" id="PF13350">
    <property type="entry name" value="Y_phosphatase3"/>
    <property type="match status" value="1"/>
</dbReference>
<dbReference type="SUPFAM" id="SSF52799">
    <property type="entry name" value="(Phosphotyrosine protein) phosphatases II"/>
    <property type="match status" value="1"/>
</dbReference>
<dbReference type="EMBL" id="JAVDYJ010000001">
    <property type="protein sequence ID" value="MDR7348404.1"/>
    <property type="molecule type" value="Genomic_DNA"/>
</dbReference>
<dbReference type="Proteomes" id="UP001183794">
    <property type="component" value="Unassembled WGS sequence"/>
</dbReference>
<organism evidence="3 4">
    <name type="scientific">Enteractinococcus fodinae</name>
    <dbReference type="NCBI Taxonomy" id="684663"/>
    <lineage>
        <taxon>Bacteria</taxon>
        <taxon>Bacillati</taxon>
        <taxon>Actinomycetota</taxon>
        <taxon>Actinomycetes</taxon>
        <taxon>Micrococcales</taxon>
        <taxon>Micrococcaceae</taxon>
    </lineage>
</organism>
<feature type="domain" description="Tyrosine specific protein phosphatases" evidence="2">
    <location>
        <begin position="113"/>
        <end position="183"/>
    </location>
</feature>
<accession>A0ABU2B466</accession>
<proteinExistence type="inferred from homology"/>
<protein>
    <recommendedName>
        <fullName evidence="2">Tyrosine specific protein phosphatases domain-containing protein</fullName>
    </recommendedName>
</protein>
<dbReference type="InterPro" id="IPR016130">
    <property type="entry name" value="Tyr_Pase_AS"/>
</dbReference>
<gene>
    <name evidence="3" type="ORF">J2S62_002661</name>
</gene>
<dbReference type="Gene3D" id="3.90.190.10">
    <property type="entry name" value="Protein tyrosine phosphatase superfamily"/>
    <property type="match status" value="1"/>
</dbReference>
<dbReference type="InterPro" id="IPR026893">
    <property type="entry name" value="Tyr/Ser_Pase_IphP-type"/>
</dbReference>
<dbReference type="InterPro" id="IPR029021">
    <property type="entry name" value="Prot-tyrosine_phosphatase-like"/>
</dbReference>
<comment type="similarity">
    <text evidence="1">Belongs to the protein-tyrosine phosphatase family.</text>
</comment>
<name>A0ABU2B466_9MICC</name>
<keyword evidence="4" id="KW-1185">Reference proteome</keyword>
<evidence type="ECO:0000259" key="2">
    <source>
        <dbReference type="PROSITE" id="PS50056"/>
    </source>
</evidence>
<comment type="caution">
    <text evidence="3">The sequence shown here is derived from an EMBL/GenBank/DDBJ whole genome shotgun (WGS) entry which is preliminary data.</text>
</comment>
<evidence type="ECO:0000256" key="1">
    <source>
        <dbReference type="ARBA" id="ARBA00009580"/>
    </source>
</evidence>
<dbReference type="PROSITE" id="PS50056">
    <property type="entry name" value="TYR_PHOSPHATASE_2"/>
    <property type="match status" value="1"/>
</dbReference>
<sequence length="242" mass="26767">MTERDTQVEERHSAAESASALVNLRDLGGMPTQDGTVTRHGVLYRSDAPYPNDSDPVTVDQWPPAAVLDLRSQRERDDVGHEWTEDSKLYHWPLYDQAAPISRDAPNLVDLYGNILEAVPHRVAAVVDVAAEAEAPLLIHCAAGKDRTGITVAALLLAADVKPEAVMQDYLATAASMAALRNRWDVKGREITVAEEWLLTPQDAIEFVLDQFMSWRGGPVGWLTEHGARPESVEAWRAQIRQ</sequence>